<organism evidence="1 2">
    <name type="scientific">Natribacillus halophilus</name>
    <dbReference type="NCBI Taxonomy" id="549003"/>
    <lineage>
        <taxon>Bacteria</taxon>
        <taxon>Bacillati</taxon>
        <taxon>Bacillota</taxon>
        <taxon>Bacilli</taxon>
        <taxon>Bacillales</taxon>
        <taxon>Bacillaceae</taxon>
        <taxon>Natribacillus</taxon>
    </lineage>
</organism>
<accession>A0A1G8JNF1</accession>
<dbReference type="InterPro" id="IPR009256">
    <property type="entry name" value="YqgQ-like"/>
</dbReference>
<dbReference type="Pfam" id="PF06014">
    <property type="entry name" value="YqgQ-like"/>
    <property type="match status" value="1"/>
</dbReference>
<proteinExistence type="predicted"/>
<dbReference type="Proteomes" id="UP000198853">
    <property type="component" value="Unassembled WGS sequence"/>
</dbReference>
<reference evidence="1 2" key="1">
    <citation type="submission" date="2016-10" db="EMBL/GenBank/DDBJ databases">
        <authorList>
            <person name="de Groot N.N."/>
        </authorList>
    </citation>
    <scope>NUCLEOTIDE SEQUENCE [LARGE SCALE GENOMIC DNA]</scope>
    <source>
        <strain evidence="1 2">DSM 21771</strain>
    </source>
</reference>
<dbReference type="InterPro" id="IPR023164">
    <property type="entry name" value="YqgQ-like_sf"/>
</dbReference>
<dbReference type="EMBL" id="FNEN01000001">
    <property type="protein sequence ID" value="SDI32702.1"/>
    <property type="molecule type" value="Genomic_DNA"/>
</dbReference>
<dbReference type="AlphaFoldDB" id="A0A1G8JNF1"/>
<dbReference type="Gene3D" id="1.10.287.760">
    <property type="entry name" value="YqgQ-like"/>
    <property type="match status" value="1"/>
</dbReference>
<sequence length="70" mass="8265">MPLKTLHDVRKLLLSYQSVIYTRDVEADLILMEEELSMLRELGLLETNDYVACRQILQAEQRKLENNNDE</sequence>
<name>A0A1G8JNF1_9BACI</name>
<keyword evidence="2" id="KW-1185">Reference proteome</keyword>
<protein>
    <submittedName>
        <fullName evidence="1">Uncharacterized protein YqgQ</fullName>
    </submittedName>
</protein>
<dbReference type="SUPFAM" id="SSF158379">
    <property type="entry name" value="YqgQ-like"/>
    <property type="match status" value="1"/>
</dbReference>
<evidence type="ECO:0000313" key="1">
    <source>
        <dbReference type="EMBL" id="SDI32702.1"/>
    </source>
</evidence>
<dbReference type="RefSeq" id="WP_090395779.1">
    <property type="nucleotide sequence ID" value="NZ_FNEN01000001.1"/>
</dbReference>
<gene>
    <name evidence="1" type="ORF">SAMN04488123_101315</name>
</gene>
<evidence type="ECO:0000313" key="2">
    <source>
        <dbReference type="Proteomes" id="UP000198853"/>
    </source>
</evidence>